<dbReference type="KEGG" id="ere:EUBREC_1150"/>
<gene>
    <name evidence="1" type="ordered locus">EUBREC_1150</name>
</gene>
<dbReference type="PaxDb" id="515619-EUBREC_1150"/>
<accession>C4ZHA0</accession>
<name>C4ZHA0_AGARV</name>
<dbReference type="AlphaFoldDB" id="C4ZHA0"/>
<dbReference type="Proteomes" id="UP000001477">
    <property type="component" value="Chromosome"/>
</dbReference>
<evidence type="ECO:0000313" key="1">
    <source>
        <dbReference type="EMBL" id="ACR74912.1"/>
    </source>
</evidence>
<protein>
    <submittedName>
        <fullName evidence="1">Uncharacterized protein</fullName>
    </submittedName>
</protein>
<dbReference type="EMBL" id="CP001107">
    <property type="protein sequence ID" value="ACR74912.1"/>
    <property type="molecule type" value="Genomic_DNA"/>
</dbReference>
<sequence>MHPGRELSQVQQDYLVDEIMTWIQKEMDKHEIKEHFDYRR</sequence>
<reference evidence="1 2" key="1">
    <citation type="journal article" date="2009" name="Proc. Natl. Acad. Sci. U.S.A.">
        <title>Characterizing a model human gut microbiota composed of members of its two dominant bacterial phyla.</title>
        <authorList>
            <person name="Mahowald M.A."/>
            <person name="Rey F.E."/>
            <person name="Seedorf H."/>
            <person name="Turnbaugh P.J."/>
            <person name="Fulton R.S."/>
            <person name="Wollam A."/>
            <person name="Shah N."/>
            <person name="Wang C."/>
            <person name="Magrini V."/>
            <person name="Wilson R.K."/>
            <person name="Cantarel B.L."/>
            <person name="Coutinho P.M."/>
            <person name="Henrissat B."/>
            <person name="Crock L.W."/>
            <person name="Russell A."/>
            <person name="Verberkmoes N.C."/>
            <person name="Hettich R.L."/>
            <person name="Gordon J.I."/>
        </authorList>
    </citation>
    <scope>NUCLEOTIDE SEQUENCE [LARGE SCALE GENOMIC DNA]</scope>
    <source>
        <strain evidence="2">ATCC 33656 / DSM 3377 / JCM 17463 / KCTC 5835 / LMG 30912 / VPI 0990</strain>
    </source>
</reference>
<dbReference type="STRING" id="515619.EUBREC_1150"/>
<proteinExistence type="predicted"/>
<organism evidence="1 2">
    <name type="scientific">Agathobacter rectalis (strain ATCC 33656 / DSM 3377 / JCM 17463 / KCTC 5835 / VPI 0990)</name>
    <name type="common">Eubacterium rectale</name>
    <dbReference type="NCBI Taxonomy" id="515619"/>
    <lineage>
        <taxon>Bacteria</taxon>
        <taxon>Bacillati</taxon>
        <taxon>Bacillota</taxon>
        <taxon>Clostridia</taxon>
        <taxon>Lachnospirales</taxon>
        <taxon>Lachnospiraceae</taxon>
        <taxon>Agathobacter</taxon>
    </lineage>
</organism>
<evidence type="ECO:0000313" key="2">
    <source>
        <dbReference type="Proteomes" id="UP000001477"/>
    </source>
</evidence>
<dbReference type="HOGENOM" id="CLU_3289867_0_0_9"/>